<feature type="region of interest" description="Disordered" evidence="1">
    <location>
        <begin position="1"/>
        <end position="52"/>
    </location>
</feature>
<gene>
    <name evidence="2" type="ORF">AB205_0154840</name>
</gene>
<feature type="region of interest" description="Disordered" evidence="1">
    <location>
        <begin position="145"/>
        <end position="171"/>
    </location>
</feature>
<dbReference type="Proteomes" id="UP000228934">
    <property type="component" value="Unassembled WGS sequence"/>
</dbReference>
<reference evidence="3" key="1">
    <citation type="journal article" date="2017" name="Nat. Commun.">
        <title>The North American bullfrog draft genome provides insight into hormonal regulation of long noncoding RNA.</title>
        <authorList>
            <person name="Hammond S.A."/>
            <person name="Warren R.L."/>
            <person name="Vandervalk B.P."/>
            <person name="Kucuk E."/>
            <person name="Khan H."/>
            <person name="Gibb E.A."/>
            <person name="Pandoh P."/>
            <person name="Kirk H."/>
            <person name="Zhao Y."/>
            <person name="Jones M."/>
            <person name="Mungall A.J."/>
            <person name="Coope R."/>
            <person name="Pleasance S."/>
            <person name="Moore R.A."/>
            <person name="Holt R.A."/>
            <person name="Round J.M."/>
            <person name="Ohora S."/>
            <person name="Walle B.V."/>
            <person name="Veldhoen N."/>
            <person name="Helbing C.C."/>
            <person name="Birol I."/>
        </authorList>
    </citation>
    <scope>NUCLEOTIDE SEQUENCE [LARGE SCALE GENOMIC DNA]</scope>
</reference>
<feature type="non-terminal residue" evidence="2">
    <location>
        <position position="171"/>
    </location>
</feature>
<protein>
    <submittedName>
        <fullName evidence="2">Uncharacterized protein</fullName>
    </submittedName>
</protein>
<evidence type="ECO:0000256" key="1">
    <source>
        <dbReference type="SAM" id="MobiDB-lite"/>
    </source>
</evidence>
<evidence type="ECO:0000313" key="3">
    <source>
        <dbReference type="Proteomes" id="UP000228934"/>
    </source>
</evidence>
<sequence length="171" mass="19311">CSTEDLNKKTPTKERLPLAQSTLATRRPLLSLEDHPPSVETASRLRKERQEEVDMVCAVVDRSNPWRAVSMRQRKRPLEQVGKSASREKRRRRRVRTGRGRVKMGPMSDDSSGSESTELSLESSEGSLDVSVERCVSSLEVRLQRTCSNDSLPPEELPSSFDAADEDRSRE</sequence>
<dbReference type="EMBL" id="KV925747">
    <property type="protein sequence ID" value="PIO35300.1"/>
    <property type="molecule type" value="Genomic_DNA"/>
</dbReference>
<organism evidence="2 3">
    <name type="scientific">Aquarana catesbeiana</name>
    <name type="common">American bullfrog</name>
    <name type="synonym">Rana catesbeiana</name>
    <dbReference type="NCBI Taxonomy" id="8400"/>
    <lineage>
        <taxon>Eukaryota</taxon>
        <taxon>Metazoa</taxon>
        <taxon>Chordata</taxon>
        <taxon>Craniata</taxon>
        <taxon>Vertebrata</taxon>
        <taxon>Euteleostomi</taxon>
        <taxon>Amphibia</taxon>
        <taxon>Batrachia</taxon>
        <taxon>Anura</taxon>
        <taxon>Neobatrachia</taxon>
        <taxon>Ranoidea</taxon>
        <taxon>Ranidae</taxon>
        <taxon>Aquarana</taxon>
    </lineage>
</organism>
<feature type="region of interest" description="Disordered" evidence="1">
    <location>
        <begin position="64"/>
        <end position="131"/>
    </location>
</feature>
<dbReference type="AlphaFoldDB" id="A0A2G9S5C1"/>
<feature type="non-terminal residue" evidence="2">
    <location>
        <position position="1"/>
    </location>
</feature>
<evidence type="ECO:0000313" key="2">
    <source>
        <dbReference type="EMBL" id="PIO35300.1"/>
    </source>
</evidence>
<keyword evidence="3" id="KW-1185">Reference proteome</keyword>
<feature type="compositionally biased region" description="Basic and acidic residues" evidence="1">
    <location>
        <begin position="32"/>
        <end position="52"/>
    </location>
</feature>
<feature type="compositionally biased region" description="Low complexity" evidence="1">
    <location>
        <begin position="108"/>
        <end position="130"/>
    </location>
</feature>
<dbReference type="OrthoDB" id="10667956at2759"/>
<name>A0A2G9S5C1_AQUCT</name>
<feature type="compositionally biased region" description="Basic residues" evidence="1">
    <location>
        <begin position="88"/>
        <end position="102"/>
    </location>
</feature>
<feature type="compositionally biased region" description="Basic and acidic residues" evidence="1">
    <location>
        <begin position="1"/>
        <end position="16"/>
    </location>
</feature>
<proteinExistence type="predicted"/>
<accession>A0A2G9S5C1</accession>